<proteinExistence type="inferred from homology"/>
<dbReference type="InterPro" id="IPR051121">
    <property type="entry name" value="FAH"/>
</dbReference>
<keyword evidence="2" id="KW-0479">Metal-binding</keyword>
<dbReference type="Gene3D" id="3.90.850.10">
    <property type="entry name" value="Fumarylacetoacetase-like, C-terminal domain"/>
    <property type="match status" value="1"/>
</dbReference>
<evidence type="ECO:0000259" key="3">
    <source>
        <dbReference type="Pfam" id="PF01557"/>
    </source>
</evidence>
<evidence type="ECO:0000313" key="5">
    <source>
        <dbReference type="EMBL" id="THG88292.1"/>
    </source>
</evidence>
<dbReference type="InterPro" id="IPR011234">
    <property type="entry name" value="Fumarylacetoacetase-like_C"/>
</dbReference>
<dbReference type="PANTHER" id="PTHR42796:SF4">
    <property type="entry name" value="FUMARYLACETOACETATE HYDROLASE DOMAIN-CONTAINING PROTEIN 2A"/>
    <property type="match status" value="1"/>
</dbReference>
<reference evidence="5 7" key="2">
    <citation type="submission" date="2014-01" db="EMBL/GenBank/DDBJ databases">
        <title>Draft genome sequencing of Bacillus alcalophilus CGMCC 1.3604.</title>
        <authorList>
            <person name="Yang J."/>
            <person name="Diao L."/>
            <person name="Yang S."/>
        </authorList>
    </citation>
    <scope>NUCLEOTIDE SEQUENCE [LARGE SCALE GENOMIC DNA]</scope>
    <source>
        <strain evidence="5 7">CGMCC 1.3604</strain>
    </source>
</reference>
<dbReference type="EMBL" id="JALP01000401">
    <property type="protein sequence ID" value="THG88292.1"/>
    <property type="molecule type" value="Genomic_DNA"/>
</dbReference>
<evidence type="ECO:0000313" key="4">
    <source>
        <dbReference type="EMBL" id="KGA95982.1"/>
    </source>
</evidence>
<comment type="caution">
    <text evidence="4">The sequence shown here is derived from an EMBL/GenBank/DDBJ whole genome shotgun (WGS) entry which is preliminary data.</text>
</comment>
<sequence length="290" mass="32743">MKLATLKIKDKETAAIARDDGLVLMETLNEVDKKNWNTSLLEMIESGQIDGLKEWYKNGGKERLHDCETIPFEKAKFAPLYRRPRKIWGVGMNYLQERPNKNETYLSPVSFMKPDTSIIGMEDTIQIPTGSTNTTAEAELGIIIGKKCVHIEEEDASQYVLGFTTVLDMTEADIHAENQRYLTRAKSFDTFLSFGPYLLIDEYEEVLDLEVSTVLNGRLEHQNVVANMRYNPWYLVAFHSKVMTLLPGDIIMTGTPGSVVIRDGDVVEAHISGAPPLVNRVRGEKMNEVN</sequence>
<evidence type="ECO:0000256" key="2">
    <source>
        <dbReference type="ARBA" id="ARBA00022723"/>
    </source>
</evidence>
<dbReference type="OrthoDB" id="9805307at2"/>
<dbReference type="GO" id="GO:0016787">
    <property type="term" value="F:hydrolase activity"/>
    <property type="evidence" value="ECO:0007669"/>
    <property type="project" value="UniProtKB-KW"/>
</dbReference>
<dbReference type="eggNOG" id="COG0179">
    <property type="taxonomic scope" value="Bacteria"/>
</dbReference>
<evidence type="ECO:0000313" key="6">
    <source>
        <dbReference type="Proteomes" id="UP000002754"/>
    </source>
</evidence>
<evidence type="ECO:0000256" key="1">
    <source>
        <dbReference type="ARBA" id="ARBA00010211"/>
    </source>
</evidence>
<dbReference type="AlphaFoldDB" id="A0A094YR78"/>
<dbReference type="Proteomes" id="UP000297014">
    <property type="component" value="Unassembled WGS sequence"/>
</dbReference>
<feature type="domain" description="Fumarylacetoacetase-like C-terminal" evidence="3">
    <location>
        <begin position="86"/>
        <end position="282"/>
    </location>
</feature>
<name>A0A094YR78_ALKAL</name>
<gene>
    <name evidence="5" type="ORF">AJ85_12680</name>
    <name evidence="4" type="ORF">BALCAV_0219100</name>
</gene>
<dbReference type="RefSeq" id="WP_003323425.1">
    <property type="nucleotide sequence ID" value="NZ_ALPT02000089.1"/>
</dbReference>
<organism evidence="4 6">
    <name type="scientific">Alkalihalobacillus alcalophilus ATCC 27647 = CGMCC 1.3604</name>
    <dbReference type="NCBI Taxonomy" id="1218173"/>
    <lineage>
        <taxon>Bacteria</taxon>
        <taxon>Bacillati</taxon>
        <taxon>Bacillota</taxon>
        <taxon>Bacilli</taxon>
        <taxon>Bacillales</taxon>
        <taxon>Bacillaceae</taxon>
        <taxon>Alkalihalobacillus</taxon>
    </lineage>
</organism>
<dbReference type="GO" id="GO:0044281">
    <property type="term" value="P:small molecule metabolic process"/>
    <property type="evidence" value="ECO:0007669"/>
    <property type="project" value="UniProtKB-ARBA"/>
</dbReference>
<protein>
    <submittedName>
        <fullName evidence="4">Fumarylacetoacetate hydrolase</fullName>
    </submittedName>
</protein>
<dbReference type="STRING" id="1218173.BALCAV_0219100"/>
<dbReference type="PANTHER" id="PTHR42796">
    <property type="entry name" value="FUMARYLACETOACETATE HYDROLASE DOMAIN-CONTAINING PROTEIN 2A-RELATED"/>
    <property type="match status" value="1"/>
</dbReference>
<dbReference type="InterPro" id="IPR036663">
    <property type="entry name" value="Fumarylacetoacetase_C_sf"/>
</dbReference>
<dbReference type="GO" id="GO:0046872">
    <property type="term" value="F:metal ion binding"/>
    <property type="evidence" value="ECO:0007669"/>
    <property type="project" value="UniProtKB-KW"/>
</dbReference>
<dbReference type="EMBL" id="ALPT02000089">
    <property type="protein sequence ID" value="KGA95982.1"/>
    <property type="molecule type" value="Genomic_DNA"/>
</dbReference>
<keyword evidence="4" id="KW-0378">Hydrolase</keyword>
<comment type="similarity">
    <text evidence="1">Belongs to the FAH family.</text>
</comment>
<dbReference type="SUPFAM" id="SSF56529">
    <property type="entry name" value="FAH"/>
    <property type="match status" value="1"/>
</dbReference>
<dbReference type="Proteomes" id="UP000002754">
    <property type="component" value="Unassembled WGS sequence"/>
</dbReference>
<dbReference type="Pfam" id="PF01557">
    <property type="entry name" value="FAA_hydrolase"/>
    <property type="match status" value="1"/>
</dbReference>
<keyword evidence="6" id="KW-1185">Reference proteome</keyword>
<accession>A0A094YR78</accession>
<evidence type="ECO:0000313" key="7">
    <source>
        <dbReference type="Proteomes" id="UP000297014"/>
    </source>
</evidence>
<reference evidence="4 6" key="1">
    <citation type="journal article" date="2014" name="Genome Announc.">
        <title>Draft Genome Sequence of Bacillus alcalophilus AV1934, a Classic Alkaliphile Isolated from Human Feces in 1934.</title>
        <authorList>
            <person name="Attie O."/>
            <person name="Jayaprakash A."/>
            <person name="Shah H."/>
            <person name="Paulsen I.T."/>
            <person name="Morino M."/>
            <person name="Takahashi Y."/>
            <person name="Narumi I."/>
            <person name="Sachidanandam R."/>
            <person name="Satoh K."/>
            <person name="Ito M."/>
            <person name="Krulwich T.A."/>
        </authorList>
    </citation>
    <scope>NUCLEOTIDE SEQUENCE [LARGE SCALE GENOMIC DNA]</scope>
    <source>
        <strain evidence="4 6">AV1934</strain>
    </source>
</reference>